<gene>
    <name evidence="1" type="ORF">L6164_031630</name>
</gene>
<dbReference type="EMBL" id="CM039437">
    <property type="protein sequence ID" value="KAI4308572.1"/>
    <property type="molecule type" value="Genomic_DNA"/>
</dbReference>
<protein>
    <submittedName>
        <fullName evidence="1">Uncharacterized protein</fullName>
    </submittedName>
</protein>
<evidence type="ECO:0000313" key="1">
    <source>
        <dbReference type="EMBL" id="KAI4308572.1"/>
    </source>
</evidence>
<accession>A0ACB9LGC6</accession>
<reference evidence="1 2" key="1">
    <citation type="journal article" date="2022" name="DNA Res.">
        <title>Chromosomal-level genome assembly of the orchid tree Bauhinia variegata (Leguminosae; Cercidoideae) supports the allotetraploid origin hypothesis of Bauhinia.</title>
        <authorList>
            <person name="Zhong Y."/>
            <person name="Chen Y."/>
            <person name="Zheng D."/>
            <person name="Pang J."/>
            <person name="Liu Y."/>
            <person name="Luo S."/>
            <person name="Meng S."/>
            <person name="Qian L."/>
            <person name="Wei D."/>
            <person name="Dai S."/>
            <person name="Zhou R."/>
        </authorList>
    </citation>
    <scope>NUCLEOTIDE SEQUENCE [LARGE SCALE GENOMIC DNA]</scope>
    <source>
        <strain evidence="1">BV-YZ2020</strain>
    </source>
</reference>
<name>A0ACB9LGC6_BAUVA</name>
<organism evidence="1 2">
    <name type="scientific">Bauhinia variegata</name>
    <name type="common">Purple orchid tree</name>
    <name type="synonym">Phanera variegata</name>
    <dbReference type="NCBI Taxonomy" id="167791"/>
    <lineage>
        <taxon>Eukaryota</taxon>
        <taxon>Viridiplantae</taxon>
        <taxon>Streptophyta</taxon>
        <taxon>Embryophyta</taxon>
        <taxon>Tracheophyta</taxon>
        <taxon>Spermatophyta</taxon>
        <taxon>Magnoliopsida</taxon>
        <taxon>eudicotyledons</taxon>
        <taxon>Gunneridae</taxon>
        <taxon>Pentapetalae</taxon>
        <taxon>rosids</taxon>
        <taxon>fabids</taxon>
        <taxon>Fabales</taxon>
        <taxon>Fabaceae</taxon>
        <taxon>Cercidoideae</taxon>
        <taxon>Cercideae</taxon>
        <taxon>Bauhiniinae</taxon>
        <taxon>Bauhinia</taxon>
    </lineage>
</organism>
<evidence type="ECO:0000313" key="2">
    <source>
        <dbReference type="Proteomes" id="UP000828941"/>
    </source>
</evidence>
<proteinExistence type="predicted"/>
<sequence length="750" mass="86532">MFIILTFMKSFILALHRPNRAYISKRNKGIWMDHLWDQKGSFGDAFKKHEQRYTEDRIKRWRDALTEVAALRGWHSKDRHHSQVIEELVAELWQKLQANGKMRLGMHDMLQEMGKNIVIHESLDAGKRSRLWLQEDIDHILTNNKGSEFIQGIVLDSLWSFEASWHPEAFSKTCNIRLLMLKYPDLMLGVNCLPEGLKYLEWEKFPLKELPLGFQLNELVELIMHRSKIQEPWHGIKYFGKLKLIDLEDSKDLIRFPSVSGIPHLERLVLQSCINLIEVDQSIGVHKKLMVLNLRNCAKLKVLPRKLEMDSLKELVLSGCSKFSRLPENLDENEALEALDVSGTAIREVPDSIVHLKYLKRLSFGGRRDLESNSWNLSLPFLSKFCKRPVSTGMMLPAMASFSYLESLNLSYCNLSDESLPAELGFLSSLGELDLSGNNFINLPSRCFANLSKLYSLKLDCCPRLQSIPMPPPSVEWLHGRNSASWNLFSDPQFLCDYFSSRQLMESLFEPFLIIPGNEIPTWFSNQNFFHLDIQSPFNWEVISESGFIYINETISPISLDSFTSIMVDIPHDCLSSEWWGIAVCLVFENQCPDWFGPSLRWICKTPEAELPIPSGKYRMLRIEDFSYSHLCILLLRGNDRNIQRHLRSDQSQLQLLFYADAMARDGEMDYKFCSMNISKCGCRVLSKEDLEVWSKAMDERKQSSNFEIPSSSLSKSRLREIVDDNQCCDGFEGEFASTSNAEAKRRKLG</sequence>
<dbReference type="Proteomes" id="UP000828941">
    <property type="component" value="Chromosome 12"/>
</dbReference>
<keyword evidence="2" id="KW-1185">Reference proteome</keyword>
<comment type="caution">
    <text evidence="1">The sequence shown here is derived from an EMBL/GenBank/DDBJ whole genome shotgun (WGS) entry which is preliminary data.</text>
</comment>